<name>A0A6A6S787_9PLEO</name>
<evidence type="ECO:0000256" key="1">
    <source>
        <dbReference type="SAM" id="MobiDB-lite"/>
    </source>
</evidence>
<dbReference type="EMBL" id="MU006780">
    <property type="protein sequence ID" value="KAF2643117.1"/>
    <property type="molecule type" value="Genomic_DNA"/>
</dbReference>
<dbReference type="Proteomes" id="UP000799753">
    <property type="component" value="Unassembled WGS sequence"/>
</dbReference>
<organism evidence="2 3">
    <name type="scientific">Massarina eburnea CBS 473.64</name>
    <dbReference type="NCBI Taxonomy" id="1395130"/>
    <lineage>
        <taxon>Eukaryota</taxon>
        <taxon>Fungi</taxon>
        <taxon>Dikarya</taxon>
        <taxon>Ascomycota</taxon>
        <taxon>Pezizomycotina</taxon>
        <taxon>Dothideomycetes</taxon>
        <taxon>Pleosporomycetidae</taxon>
        <taxon>Pleosporales</taxon>
        <taxon>Massarineae</taxon>
        <taxon>Massarinaceae</taxon>
        <taxon>Massarina</taxon>
    </lineage>
</organism>
<evidence type="ECO:0000313" key="3">
    <source>
        <dbReference type="Proteomes" id="UP000799753"/>
    </source>
</evidence>
<gene>
    <name evidence="2" type="ORF">P280DRAFT_538995</name>
</gene>
<proteinExistence type="predicted"/>
<dbReference type="AlphaFoldDB" id="A0A6A6S787"/>
<protein>
    <submittedName>
        <fullName evidence="2">Uncharacterized protein</fullName>
    </submittedName>
</protein>
<keyword evidence="3" id="KW-1185">Reference proteome</keyword>
<sequence>MSPNKQKQELDNQISDLDTNPRLRAVFQYEMTQLAKEIARLTIESSIPPARHVQNPQDPASYVPECLLRMPLLLQPGALMAYRDLLKARYVIDAENPTRMPGVWVNDVLPFDVGKEWMGSYPKGARAVVGRRDERADSGAGEMGGEIGGLGGRDVCECGVGGEMETVGGGREGGVVAVDWALKGGLKPRLVYTAEDTVGVDGEKDDDARGGIKGLTKSFAAIGRLTDAVYKRCKHKKEDREEGDDDERSLLGEITLDGGEGNDMAECEEAVGERRDD</sequence>
<evidence type="ECO:0000313" key="2">
    <source>
        <dbReference type="EMBL" id="KAF2643117.1"/>
    </source>
</evidence>
<accession>A0A6A6S787</accession>
<feature type="region of interest" description="Disordered" evidence="1">
    <location>
        <begin position="233"/>
        <end position="277"/>
    </location>
</feature>
<reference evidence="2" key="1">
    <citation type="journal article" date="2020" name="Stud. Mycol.">
        <title>101 Dothideomycetes genomes: a test case for predicting lifestyles and emergence of pathogens.</title>
        <authorList>
            <person name="Haridas S."/>
            <person name="Albert R."/>
            <person name="Binder M."/>
            <person name="Bloem J."/>
            <person name="Labutti K."/>
            <person name="Salamov A."/>
            <person name="Andreopoulos B."/>
            <person name="Baker S."/>
            <person name="Barry K."/>
            <person name="Bills G."/>
            <person name="Bluhm B."/>
            <person name="Cannon C."/>
            <person name="Castanera R."/>
            <person name="Culley D."/>
            <person name="Daum C."/>
            <person name="Ezra D."/>
            <person name="Gonzalez J."/>
            <person name="Henrissat B."/>
            <person name="Kuo A."/>
            <person name="Liang C."/>
            <person name="Lipzen A."/>
            <person name="Lutzoni F."/>
            <person name="Magnuson J."/>
            <person name="Mondo S."/>
            <person name="Nolan M."/>
            <person name="Ohm R."/>
            <person name="Pangilinan J."/>
            <person name="Park H.-J."/>
            <person name="Ramirez L."/>
            <person name="Alfaro M."/>
            <person name="Sun H."/>
            <person name="Tritt A."/>
            <person name="Yoshinaga Y."/>
            <person name="Zwiers L.-H."/>
            <person name="Turgeon B."/>
            <person name="Goodwin S."/>
            <person name="Spatafora J."/>
            <person name="Crous P."/>
            <person name="Grigoriev I."/>
        </authorList>
    </citation>
    <scope>NUCLEOTIDE SEQUENCE</scope>
    <source>
        <strain evidence="2">CBS 473.64</strain>
    </source>
</reference>